<dbReference type="OrthoDB" id="419816at2"/>
<dbReference type="Proteomes" id="UP000050331">
    <property type="component" value="Chromosome"/>
</dbReference>
<accession>A0A0U3WJJ1</accession>
<proteinExistence type="predicted"/>
<name>A0A0U3WJJ1_9BACI</name>
<protein>
    <recommendedName>
        <fullName evidence="3">Transposase</fullName>
    </recommendedName>
</protein>
<dbReference type="STRING" id="1472767.AOX59_16370"/>
<evidence type="ECO:0000313" key="1">
    <source>
        <dbReference type="EMBL" id="ALX50015.1"/>
    </source>
</evidence>
<sequence length="123" mass="14544">MSKMEYTEDEKIEVKKEFLRMLVRLELDPARNRELTTFFETYLKLTDEEEYILQEEVRHLNPDEEAKVMELMTSYERKGIEKGIKKVAINLLSDGMDVPKVAELTGLSEKEITELKNQQDRND</sequence>
<organism evidence="1 2">
    <name type="scientific">Lentibacillus amyloliquefaciens</name>
    <dbReference type="NCBI Taxonomy" id="1472767"/>
    <lineage>
        <taxon>Bacteria</taxon>
        <taxon>Bacillati</taxon>
        <taxon>Bacillota</taxon>
        <taxon>Bacilli</taxon>
        <taxon>Bacillales</taxon>
        <taxon>Bacillaceae</taxon>
        <taxon>Lentibacillus</taxon>
    </lineage>
</organism>
<dbReference type="KEGG" id="lao:AOX59_16370"/>
<reference evidence="1 2" key="1">
    <citation type="submission" date="2016-01" db="EMBL/GenBank/DDBJ databases">
        <title>Complete genome sequence of strain Lentibacillus amyloliquefaciens LAM0015T isolated from saline sediment.</title>
        <authorList>
            <person name="Wang J.-L."/>
            <person name="He M.-X."/>
        </authorList>
    </citation>
    <scope>NUCLEOTIDE SEQUENCE [LARGE SCALE GENOMIC DNA]</scope>
    <source>
        <strain evidence="1 2">LAM0015</strain>
    </source>
</reference>
<keyword evidence="2" id="KW-1185">Reference proteome</keyword>
<evidence type="ECO:0008006" key="3">
    <source>
        <dbReference type="Google" id="ProtNLM"/>
    </source>
</evidence>
<evidence type="ECO:0000313" key="2">
    <source>
        <dbReference type="Proteomes" id="UP000050331"/>
    </source>
</evidence>
<dbReference type="AlphaFoldDB" id="A0A0U3WJJ1"/>
<gene>
    <name evidence="1" type="ORF">AOX59_16370</name>
</gene>
<dbReference type="EMBL" id="CP013862">
    <property type="protein sequence ID" value="ALX50015.1"/>
    <property type="molecule type" value="Genomic_DNA"/>
</dbReference>